<dbReference type="PANTHER" id="PTHR46796">
    <property type="entry name" value="HTH-TYPE TRANSCRIPTIONAL ACTIVATOR RHAS-RELATED"/>
    <property type="match status" value="1"/>
</dbReference>
<keyword evidence="3" id="KW-0010">Activator</keyword>
<dbReference type="AlphaFoldDB" id="A0A4R1XZK3"/>
<dbReference type="Pfam" id="PF02311">
    <property type="entry name" value="AraC_binding"/>
    <property type="match status" value="1"/>
</dbReference>
<feature type="domain" description="HTH araC/xylS-type" evidence="5">
    <location>
        <begin position="187"/>
        <end position="284"/>
    </location>
</feature>
<keyword evidence="2 6" id="KW-0238">DNA-binding</keyword>
<dbReference type="SMART" id="SM00342">
    <property type="entry name" value="HTH_ARAC"/>
    <property type="match status" value="1"/>
</dbReference>
<organism evidence="6 7">
    <name type="scientific">Acinetobacter calcoaceticus</name>
    <dbReference type="NCBI Taxonomy" id="471"/>
    <lineage>
        <taxon>Bacteria</taxon>
        <taxon>Pseudomonadati</taxon>
        <taxon>Pseudomonadota</taxon>
        <taxon>Gammaproteobacteria</taxon>
        <taxon>Moraxellales</taxon>
        <taxon>Moraxellaceae</taxon>
        <taxon>Acinetobacter</taxon>
        <taxon>Acinetobacter calcoaceticus/baumannii complex</taxon>
    </lineage>
</organism>
<evidence type="ECO:0000256" key="4">
    <source>
        <dbReference type="ARBA" id="ARBA00023163"/>
    </source>
</evidence>
<dbReference type="InterPro" id="IPR018060">
    <property type="entry name" value="HTH_AraC"/>
</dbReference>
<dbReference type="PROSITE" id="PS01124">
    <property type="entry name" value="HTH_ARAC_FAMILY_2"/>
    <property type="match status" value="1"/>
</dbReference>
<dbReference type="SUPFAM" id="SSF51215">
    <property type="entry name" value="Regulatory protein AraC"/>
    <property type="match status" value="1"/>
</dbReference>
<evidence type="ECO:0000256" key="2">
    <source>
        <dbReference type="ARBA" id="ARBA00023125"/>
    </source>
</evidence>
<dbReference type="InterPro" id="IPR018062">
    <property type="entry name" value="HTH_AraC-typ_CS"/>
</dbReference>
<keyword evidence="1" id="KW-0805">Transcription regulation</keyword>
<dbReference type="Pfam" id="PF12833">
    <property type="entry name" value="HTH_18"/>
    <property type="match status" value="1"/>
</dbReference>
<gene>
    <name evidence="6" type="ORF">EC844_10427</name>
</gene>
<dbReference type="EMBL" id="SLVJ01000004">
    <property type="protein sequence ID" value="TCM68651.1"/>
    <property type="molecule type" value="Genomic_DNA"/>
</dbReference>
<dbReference type="GO" id="GO:0003700">
    <property type="term" value="F:DNA-binding transcription factor activity"/>
    <property type="evidence" value="ECO:0007669"/>
    <property type="project" value="InterPro"/>
</dbReference>
<reference evidence="6 7" key="1">
    <citation type="submission" date="2019-03" db="EMBL/GenBank/DDBJ databases">
        <title>Genomic analyses of the natural microbiome of Caenorhabditis elegans.</title>
        <authorList>
            <person name="Samuel B."/>
        </authorList>
    </citation>
    <scope>NUCLEOTIDE SEQUENCE [LARGE SCALE GENOMIC DNA]</scope>
    <source>
        <strain evidence="6 7">JUb89</strain>
    </source>
</reference>
<sequence>MAMLRAASMGAITIKTEFADYKHLKELGGLELLKARYRHTQFSKHVHEGYCIGIIEDGAQAFYRNGQLHTAPKGDIILVNADEIHTGSSAVESGWRYRAIYPTPEMLSELTQDIFTAKGAAPWFPHAVVHDPGLAQQFSILLNLLDQEHDQLLKETLYLSTIACLILRHGRQQTTPQPLANAEKHILNIKAFIAANYSEDISLTELAQMAGLSPWHFLRQFKKYVGLTPHNWLVQIRLQQARMQLKYGDPIIEVAQNCGFSDQSHLNRHFKRAMGITPAQYLSDFQLAH</sequence>
<evidence type="ECO:0000256" key="3">
    <source>
        <dbReference type="ARBA" id="ARBA00023159"/>
    </source>
</evidence>
<evidence type="ECO:0000313" key="6">
    <source>
        <dbReference type="EMBL" id="TCM68651.1"/>
    </source>
</evidence>
<dbReference type="InterPro" id="IPR050204">
    <property type="entry name" value="AraC_XylS_family_regulators"/>
</dbReference>
<dbReference type="Proteomes" id="UP000294963">
    <property type="component" value="Unassembled WGS sequence"/>
</dbReference>
<dbReference type="InterPro" id="IPR003313">
    <property type="entry name" value="AraC-bd"/>
</dbReference>
<accession>A0A4R1XZK3</accession>
<dbReference type="SUPFAM" id="SSF46689">
    <property type="entry name" value="Homeodomain-like"/>
    <property type="match status" value="2"/>
</dbReference>
<dbReference type="PROSITE" id="PS00041">
    <property type="entry name" value="HTH_ARAC_FAMILY_1"/>
    <property type="match status" value="2"/>
</dbReference>
<protein>
    <submittedName>
        <fullName evidence="6">AraC-like DNA-binding protein</fullName>
    </submittedName>
</protein>
<evidence type="ECO:0000256" key="1">
    <source>
        <dbReference type="ARBA" id="ARBA00023015"/>
    </source>
</evidence>
<comment type="caution">
    <text evidence="6">The sequence shown here is derived from an EMBL/GenBank/DDBJ whole genome shotgun (WGS) entry which is preliminary data.</text>
</comment>
<keyword evidence="4" id="KW-0804">Transcription</keyword>
<evidence type="ECO:0000313" key="7">
    <source>
        <dbReference type="Proteomes" id="UP000294963"/>
    </source>
</evidence>
<dbReference type="Gene3D" id="1.10.10.60">
    <property type="entry name" value="Homeodomain-like"/>
    <property type="match status" value="2"/>
</dbReference>
<evidence type="ECO:0000259" key="5">
    <source>
        <dbReference type="PROSITE" id="PS01124"/>
    </source>
</evidence>
<name>A0A4R1XZK3_ACICA</name>
<dbReference type="GO" id="GO:0043565">
    <property type="term" value="F:sequence-specific DNA binding"/>
    <property type="evidence" value="ECO:0007669"/>
    <property type="project" value="InterPro"/>
</dbReference>
<dbReference type="PANTHER" id="PTHR46796:SF2">
    <property type="entry name" value="TRANSCRIPTIONAL REGULATORY PROTEIN"/>
    <property type="match status" value="1"/>
</dbReference>
<proteinExistence type="predicted"/>
<dbReference type="InterPro" id="IPR009057">
    <property type="entry name" value="Homeodomain-like_sf"/>
</dbReference>
<keyword evidence="7" id="KW-1185">Reference proteome</keyword>
<dbReference type="InterPro" id="IPR037923">
    <property type="entry name" value="HTH-like"/>
</dbReference>